<dbReference type="Proteomes" id="UP001144471">
    <property type="component" value="Unassembled WGS sequence"/>
</dbReference>
<dbReference type="EMBL" id="BSDY01000021">
    <property type="protein sequence ID" value="GLI57613.1"/>
    <property type="molecule type" value="Genomic_DNA"/>
</dbReference>
<comment type="caution">
    <text evidence="3">The sequence shown here is derived from an EMBL/GenBank/DDBJ whole genome shotgun (WGS) entry which is preliminary data.</text>
</comment>
<evidence type="ECO:0000313" key="4">
    <source>
        <dbReference type="Proteomes" id="UP001144471"/>
    </source>
</evidence>
<dbReference type="AlphaFoldDB" id="A0A9W6GN67"/>
<keyword evidence="2" id="KW-0812">Transmembrane</keyword>
<keyword evidence="4" id="KW-1185">Reference proteome</keyword>
<evidence type="ECO:0000256" key="1">
    <source>
        <dbReference type="SAM" id="Coils"/>
    </source>
</evidence>
<feature type="coiled-coil region" evidence="1">
    <location>
        <begin position="9"/>
        <end position="36"/>
    </location>
</feature>
<evidence type="ECO:0000256" key="2">
    <source>
        <dbReference type="SAM" id="Phobius"/>
    </source>
</evidence>
<keyword evidence="2" id="KW-1133">Transmembrane helix</keyword>
<gene>
    <name evidence="3" type="ORF">PM10SUCC1_31270</name>
</gene>
<organism evidence="3 4">
    <name type="scientific">Propionigenium maris DSM 9537</name>
    <dbReference type="NCBI Taxonomy" id="1123000"/>
    <lineage>
        <taxon>Bacteria</taxon>
        <taxon>Fusobacteriati</taxon>
        <taxon>Fusobacteriota</taxon>
        <taxon>Fusobacteriia</taxon>
        <taxon>Fusobacteriales</taxon>
        <taxon>Fusobacteriaceae</taxon>
        <taxon>Propionigenium</taxon>
    </lineage>
</organism>
<reference evidence="3" key="1">
    <citation type="submission" date="2022-12" db="EMBL/GenBank/DDBJ databases">
        <title>Reference genome sequencing for broad-spectrum identification of bacterial and archaeal isolates by mass spectrometry.</title>
        <authorList>
            <person name="Sekiguchi Y."/>
            <person name="Tourlousse D.M."/>
        </authorList>
    </citation>
    <scope>NUCLEOTIDE SEQUENCE</scope>
    <source>
        <strain evidence="3">10succ1</strain>
    </source>
</reference>
<protein>
    <submittedName>
        <fullName evidence="3">Uncharacterized protein</fullName>
    </submittedName>
</protein>
<name>A0A9W6GN67_9FUSO</name>
<keyword evidence="1" id="KW-0175">Coiled coil</keyword>
<keyword evidence="2" id="KW-0472">Membrane</keyword>
<evidence type="ECO:0000313" key="3">
    <source>
        <dbReference type="EMBL" id="GLI57613.1"/>
    </source>
</evidence>
<sequence length="72" mass="8518">MHKRSEDFTSEFTSKREELRRENEELRTLSQNTRFDRSDEKALIIAAMTTIFPVVVIGALLFYFVVAFIFRV</sequence>
<proteinExistence type="predicted"/>
<dbReference type="RefSeq" id="WP_281837292.1">
    <property type="nucleotide sequence ID" value="NZ_BSDY01000021.1"/>
</dbReference>
<feature type="transmembrane region" description="Helical" evidence="2">
    <location>
        <begin position="42"/>
        <end position="70"/>
    </location>
</feature>
<accession>A0A9W6GN67</accession>